<comment type="caution">
    <text evidence="1">The sequence shown here is derived from an EMBL/GenBank/DDBJ whole genome shotgun (WGS) entry which is preliminary data.</text>
</comment>
<accession>A0A1F4VPX1</accession>
<sequence>MTLFYEELVDLSPLITELEAQGIERDAHDDLILIVRSTMHHTVMDALFANLEQDHIDHLIALLASNEEQALPFVREKISDADGLISKNIGETLDLFLADLRE</sequence>
<evidence type="ECO:0000313" key="2">
    <source>
        <dbReference type="Proteomes" id="UP000178964"/>
    </source>
</evidence>
<organism evidence="1 2">
    <name type="scientific">candidate division WWE3 bacterium RIFCSPLOWO2_01_FULL_42_11</name>
    <dbReference type="NCBI Taxonomy" id="1802627"/>
    <lineage>
        <taxon>Bacteria</taxon>
        <taxon>Katanobacteria</taxon>
    </lineage>
</organism>
<evidence type="ECO:0000313" key="1">
    <source>
        <dbReference type="EMBL" id="OGC59256.1"/>
    </source>
</evidence>
<name>A0A1F4VPX1_UNCKA</name>
<reference evidence="1 2" key="1">
    <citation type="journal article" date="2016" name="Nat. Commun.">
        <title>Thousands of microbial genomes shed light on interconnected biogeochemical processes in an aquifer system.</title>
        <authorList>
            <person name="Anantharaman K."/>
            <person name="Brown C.T."/>
            <person name="Hug L.A."/>
            <person name="Sharon I."/>
            <person name="Castelle C.J."/>
            <person name="Probst A.J."/>
            <person name="Thomas B.C."/>
            <person name="Singh A."/>
            <person name="Wilkins M.J."/>
            <person name="Karaoz U."/>
            <person name="Brodie E.L."/>
            <person name="Williams K.H."/>
            <person name="Hubbard S.S."/>
            <person name="Banfield J.F."/>
        </authorList>
    </citation>
    <scope>NUCLEOTIDE SEQUENCE [LARGE SCALE GENOMIC DNA]</scope>
</reference>
<proteinExistence type="predicted"/>
<gene>
    <name evidence="1" type="ORF">A3A70_00700</name>
</gene>
<protein>
    <submittedName>
        <fullName evidence="1">Uncharacterized protein</fullName>
    </submittedName>
</protein>
<dbReference type="Proteomes" id="UP000178964">
    <property type="component" value="Unassembled WGS sequence"/>
</dbReference>
<dbReference type="EMBL" id="MEVK01000019">
    <property type="protein sequence ID" value="OGC59256.1"/>
    <property type="molecule type" value="Genomic_DNA"/>
</dbReference>
<dbReference type="AlphaFoldDB" id="A0A1F4VPX1"/>